<name>A0A1N7MUJ0_9FLAO</name>
<evidence type="ECO:0008006" key="3">
    <source>
        <dbReference type="Google" id="ProtNLM"/>
    </source>
</evidence>
<dbReference type="STRING" id="713588.SAMN05421789_11042"/>
<organism evidence="1 2">
    <name type="scientific">Kaistella chaponensis</name>
    <dbReference type="NCBI Taxonomy" id="713588"/>
    <lineage>
        <taxon>Bacteria</taxon>
        <taxon>Pseudomonadati</taxon>
        <taxon>Bacteroidota</taxon>
        <taxon>Flavobacteriia</taxon>
        <taxon>Flavobacteriales</taxon>
        <taxon>Weeksellaceae</taxon>
        <taxon>Chryseobacterium group</taxon>
        <taxon>Kaistella</taxon>
    </lineage>
</organism>
<dbReference type="Proteomes" id="UP000185839">
    <property type="component" value="Unassembled WGS sequence"/>
</dbReference>
<dbReference type="RefSeq" id="WP_076387497.1">
    <property type="nucleotide sequence ID" value="NZ_FTOI01000010.1"/>
</dbReference>
<accession>A0A1N7MUJ0</accession>
<dbReference type="AlphaFoldDB" id="A0A1N7MUJ0"/>
<dbReference type="EMBL" id="FTOI01000010">
    <property type="protein sequence ID" value="SIS89621.1"/>
    <property type="molecule type" value="Genomic_DNA"/>
</dbReference>
<proteinExistence type="predicted"/>
<keyword evidence="2" id="KW-1185">Reference proteome</keyword>
<evidence type="ECO:0000313" key="1">
    <source>
        <dbReference type="EMBL" id="SIS89621.1"/>
    </source>
</evidence>
<sequence length="376" mass="43491">MKAKNNKNSVTKTLDSYEAQLVTLYPNELIDFLGGVEPLKKINIFGHRIIYVMMEMMKSAQVHKISIDETKEIISNDMVYKDGRITSLEDIKADQIEKRRILESGKKLAVIEESFFADNFSMLQMIIPTQALNDNGNIKVKDNSVFHEQLKILKTLGNHTVKSNTGEEFLITNFIETPIFNKGQNYIRFYISKATSRMLLNNIDGYSKVYRSILFSTPSTMPLNIYLYLKKKFGKMNGGNIKISKFVEDLSLASHYLKKSKLTIFLNGIQKKLNEIGNISFGYKITEDTLTFSLYETKNTVFVEYPSADDYRAKNALKYIKKSRKLNEKQLVYIVAKFKEQGYEKMSEVTRSRLDKEITGNDYLKWFVDKCNELQL</sequence>
<gene>
    <name evidence="1" type="ORF">SAMN05421789_11042</name>
</gene>
<evidence type="ECO:0000313" key="2">
    <source>
        <dbReference type="Proteomes" id="UP000185839"/>
    </source>
</evidence>
<protein>
    <recommendedName>
        <fullName evidence="3">Initiator Rep protein domain-containing protein</fullName>
    </recommendedName>
</protein>
<dbReference type="OrthoDB" id="1220418at2"/>
<reference evidence="2" key="1">
    <citation type="submission" date="2017-01" db="EMBL/GenBank/DDBJ databases">
        <authorList>
            <person name="Varghese N."/>
            <person name="Submissions S."/>
        </authorList>
    </citation>
    <scope>NUCLEOTIDE SEQUENCE [LARGE SCALE GENOMIC DNA]</scope>
    <source>
        <strain evidence="2">DSM 23145</strain>
    </source>
</reference>